<organism evidence="3 4">
    <name type="scientific">Luoshenia tenuis</name>
    <dbReference type="NCBI Taxonomy" id="2763654"/>
    <lineage>
        <taxon>Bacteria</taxon>
        <taxon>Bacillati</taxon>
        <taxon>Bacillota</taxon>
        <taxon>Clostridia</taxon>
        <taxon>Christensenellales</taxon>
        <taxon>Christensenellaceae</taxon>
        <taxon>Luoshenia</taxon>
    </lineage>
</organism>
<evidence type="ECO:0000313" key="4">
    <source>
        <dbReference type="Proteomes" id="UP000654279"/>
    </source>
</evidence>
<dbReference type="RefSeq" id="WP_249284321.1">
    <property type="nucleotide sequence ID" value="NZ_JACRSO010000001.1"/>
</dbReference>
<name>A0A926HI11_9FIRM</name>
<dbReference type="Pfam" id="PF01381">
    <property type="entry name" value="HTH_3"/>
    <property type="match status" value="1"/>
</dbReference>
<evidence type="ECO:0000313" key="3">
    <source>
        <dbReference type="EMBL" id="MBC8528287.1"/>
    </source>
</evidence>
<reference evidence="3" key="1">
    <citation type="submission" date="2020-08" db="EMBL/GenBank/DDBJ databases">
        <title>Genome public.</title>
        <authorList>
            <person name="Liu C."/>
            <person name="Sun Q."/>
        </authorList>
    </citation>
    <scope>NUCLEOTIDE SEQUENCE</scope>
    <source>
        <strain evidence="3">NSJ-44</strain>
    </source>
</reference>
<dbReference type="PANTHER" id="PTHR46797:SF1">
    <property type="entry name" value="METHYLPHOSPHONATE SYNTHASE"/>
    <property type="match status" value="1"/>
</dbReference>
<dbReference type="InterPro" id="IPR001387">
    <property type="entry name" value="Cro/C1-type_HTH"/>
</dbReference>
<dbReference type="SUPFAM" id="SSF47413">
    <property type="entry name" value="lambda repressor-like DNA-binding domains"/>
    <property type="match status" value="1"/>
</dbReference>
<accession>A0A926HI11</accession>
<dbReference type="GO" id="GO:0003677">
    <property type="term" value="F:DNA binding"/>
    <property type="evidence" value="ECO:0007669"/>
    <property type="project" value="UniProtKB-KW"/>
</dbReference>
<feature type="domain" description="HTH cro/C1-type" evidence="2">
    <location>
        <begin position="11"/>
        <end position="65"/>
    </location>
</feature>
<protein>
    <submittedName>
        <fullName evidence="3">Helix-turn-helix transcriptional regulator</fullName>
    </submittedName>
</protein>
<dbReference type="InterPro" id="IPR050807">
    <property type="entry name" value="TransReg_Diox_bact_type"/>
</dbReference>
<dbReference type="Proteomes" id="UP000654279">
    <property type="component" value="Unassembled WGS sequence"/>
</dbReference>
<evidence type="ECO:0000256" key="1">
    <source>
        <dbReference type="ARBA" id="ARBA00023125"/>
    </source>
</evidence>
<dbReference type="CDD" id="cd00093">
    <property type="entry name" value="HTH_XRE"/>
    <property type="match status" value="1"/>
</dbReference>
<sequence>MKYLHRLARNIKSLRAIHALTQEDLSLNTEISLSVLRELEHGRGNPTLSTLERLADGLDVDLSSLLAENCKLHIMDVYLPLFKQLNGFQSLSPENQAAAIQSFSDFIKIVFKTQQH</sequence>
<dbReference type="AlphaFoldDB" id="A0A926HI11"/>
<dbReference type="PROSITE" id="PS50943">
    <property type="entry name" value="HTH_CROC1"/>
    <property type="match status" value="1"/>
</dbReference>
<dbReference type="Gene3D" id="1.10.260.40">
    <property type="entry name" value="lambda repressor-like DNA-binding domains"/>
    <property type="match status" value="1"/>
</dbReference>
<dbReference type="SMART" id="SM00530">
    <property type="entry name" value="HTH_XRE"/>
    <property type="match status" value="1"/>
</dbReference>
<dbReference type="InterPro" id="IPR010982">
    <property type="entry name" value="Lambda_DNA-bd_dom_sf"/>
</dbReference>
<proteinExistence type="predicted"/>
<dbReference type="PANTHER" id="PTHR46797">
    <property type="entry name" value="HTH-TYPE TRANSCRIPTIONAL REGULATOR"/>
    <property type="match status" value="1"/>
</dbReference>
<evidence type="ECO:0000259" key="2">
    <source>
        <dbReference type="PROSITE" id="PS50943"/>
    </source>
</evidence>
<comment type="caution">
    <text evidence="3">The sequence shown here is derived from an EMBL/GenBank/DDBJ whole genome shotgun (WGS) entry which is preliminary data.</text>
</comment>
<gene>
    <name evidence="3" type="ORF">H8699_02385</name>
</gene>
<keyword evidence="4" id="KW-1185">Reference proteome</keyword>
<dbReference type="EMBL" id="JACRSO010000001">
    <property type="protein sequence ID" value="MBC8528287.1"/>
    <property type="molecule type" value="Genomic_DNA"/>
</dbReference>
<dbReference type="GO" id="GO:0005829">
    <property type="term" value="C:cytosol"/>
    <property type="evidence" value="ECO:0007669"/>
    <property type="project" value="TreeGrafter"/>
</dbReference>
<keyword evidence="1" id="KW-0238">DNA-binding</keyword>
<dbReference type="GO" id="GO:0003700">
    <property type="term" value="F:DNA-binding transcription factor activity"/>
    <property type="evidence" value="ECO:0007669"/>
    <property type="project" value="TreeGrafter"/>
</dbReference>